<dbReference type="GO" id="GO:0051539">
    <property type="term" value="F:4 iron, 4 sulfur cluster binding"/>
    <property type="evidence" value="ECO:0007669"/>
    <property type="project" value="TreeGrafter"/>
</dbReference>
<proteinExistence type="inferred from homology"/>
<dbReference type="GO" id="GO:0046872">
    <property type="term" value="F:metal ion binding"/>
    <property type="evidence" value="ECO:0007669"/>
    <property type="project" value="UniProtKB-KW"/>
</dbReference>
<comment type="similarity">
    <text evidence="6">Belongs to the Mrp/NBP35 ATP-binding proteins family.</text>
</comment>
<feature type="binding site" evidence="6">
    <location>
        <begin position="42"/>
        <end position="49"/>
    </location>
    <ligand>
        <name>ATP</name>
        <dbReference type="ChEBI" id="CHEBI:30616"/>
    </ligand>
</feature>
<keyword evidence="9" id="KW-1185">Reference proteome</keyword>
<dbReference type="InterPro" id="IPR019591">
    <property type="entry name" value="Mrp/NBP35_ATP-bd"/>
</dbReference>
<dbReference type="PANTHER" id="PTHR42961:SF2">
    <property type="entry name" value="IRON-SULFUR PROTEIN NUBPL"/>
    <property type="match status" value="1"/>
</dbReference>
<dbReference type="PANTHER" id="PTHR42961">
    <property type="entry name" value="IRON-SULFUR PROTEIN NUBPL"/>
    <property type="match status" value="1"/>
</dbReference>
<accession>A0A3G2R723</accession>
<dbReference type="RefSeq" id="WP_122015081.1">
    <property type="nucleotide sequence ID" value="NZ_CP033169.1"/>
</dbReference>
<dbReference type="InterPro" id="IPR044304">
    <property type="entry name" value="NUBPL-like"/>
</dbReference>
<dbReference type="InterPro" id="IPR027417">
    <property type="entry name" value="P-loop_NTPase"/>
</dbReference>
<dbReference type="GO" id="GO:0005524">
    <property type="term" value="F:ATP binding"/>
    <property type="evidence" value="ECO:0007669"/>
    <property type="project" value="UniProtKB-UniRule"/>
</dbReference>
<dbReference type="InterPro" id="IPR000808">
    <property type="entry name" value="Mrp-like_CS"/>
</dbReference>
<dbReference type="Pfam" id="PF10609">
    <property type="entry name" value="ParA"/>
    <property type="match status" value="1"/>
</dbReference>
<sequence length="279" mass="30292">MNQNKTTAQKDREEKASTAPGVEKIPGGELNRIKNVVAIMSGKGGVGKSTVTGLLAVSLQRKGYKVGILDADITGPSIPRMFGVKNRPENIGFGLMPPESSSGIRIMSLNLLLENEDDPVIWRGPLIANAVKQFWTDVIWGDLDFLLIDLPPGTGDAPLTVMQSLPVDGLVIVSSPQDLVMMVVKKAINMTRMMGVPILGLVENYSYLICPKCGEKINIFGESRGSKAAEQVQIPYLGSLPLDYKLAELCDSGSIEMYDSDGIKGMGEWVKDLERLKKK</sequence>
<keyword evidence="5 6" id="KW-0411">Iron-sulfur</keyword>
<keyword evidence="2 6" id="KW-0547">Nucleotide-binding</keyword>
<dbReference type="PROSITE" id="PS01215">
    <property type="entry name" value="MRP"/>
    <property type="match status" value="1"/>
</dbReference>
<comment type="subunit">
    <text evidence="6">Homodimer.</text>
</comment>
<evidence type="ECO:0000256" key="5">
    <source>
        <dbReference type="ARBA" id="ARBA00023014"/>
    </source>
</evidence>
<gene>
    <name evidence="8" type="ORF">D2962_11840</name>
</gene>
<dbReference type="SUPFAM" id="SSF52540">
    <property type="entry name" value="P-loop containing nucleoside triphosphate hydrolases"/>
    <property type="match status" value="1"/>
</dbReference>
<dbReference type="CDD" id="cd02037">
    <property type="entry name" value="Mrp_NBP35"/>
    <property type="match status" value="1"/>
</dbReference>
<evidence type="ECO:0000256" key="6">
    <source>
        <dbReference type="HAMAP-Rule" id="MF_02040"/>
    </source>
</evidence>
<keyword evidence="1 6" id="KW-0479">Metal-binding</keyword>
<evidence type="ECO:0000256" key="3">
    <source>
        <dbReference type="ARBA" id="ARBA00022840"/>
    </source>
</evidence>
<dbReference type="GO" id="GO:0016226">
    <property type="term" value="P:iron-sulfur cluster assembly"/>
    <property type="evidence" value="ECO:0007669"/>
    <property type="project" value="InterPro"/>
</dbReference>
<dbReference type="EMBL" id="CP033169">
    <property type="protein sequence ID" value="AYO31199.1"/>
    <property type="molecule type" value="Genomic_DNA"/>
</dbReference>
<dbReference type="InterPro" id="IPR033756">
    <property type="entry name" value="YlxH/NBP35"/>
</dbReference>
<dbReference type="KEGG" id="bacg:D2962_11840"/>
<dbReference type="GO" id="GO:0140663">
    <property type="term" value="F:ATP-dependent FeS chaperone activity"/>
    <property type="evidence" value="ECO:0007669"/>
    <property type="project" value="InterPro"/>
</dbReference>
<evidence type="ECO:0000256" key="1">
    <source>
        <dbReference type="ARBA" id="ARBA00022723"/>
    </source>
</evidence>
<evidence type="ECO:0000256" key="7">
    <source>
        <dbReference type="SAM" id="MobiDB-lite"/>
    </source>
</evidence>
<dbReference type="AlphaFoldDB" id="A0A3G2R723"/>
<dbReference type="Gene3D" id="3.40.50.300">
    <property type="entry name" value="P-loop containing nucleotide triphosphate hydrolases"/>
    <property type="match status" value="1"/>
</dbReference>
<reference evidence="8 9" key="1">
    <citation type="submission" date="2018-10" db="EMBL/GenBank/DDBJ databases">
        <authorList>
            <person name="Zhang X."/>
        </authorList>
    </citation>
    <scope>NUCLEOTIDE SEQUENCE [LARGE SCALE GENOMIC DNA]</scope>
    <source>
        <strain evidence="8 9">SK-G1</strain>
    </source>
</reference>
<keyword evidence="4 6" id="KW-0408">Iron</keyword>
<organism evidence="8 9">
    <name type="scientific">Biomaibacter acetigenes</name>
    <dbReference type="NCBI Taxonomy" id="2316383"/>
    <lineage>
        <taxon>Bacteria</taxon>
        <taxon>Bacillati</taxon>
        <taxon>Bacillota</taxon>
        <taxon>Clostridia</taxon>
        <taxon>Thermosediminibacterales</taxon>
        <taxon>Tepidanaerobacteraceae</taxon>
        <taxon>Biomaibacter</taxon>
    </lineage>
</organism>
<evidence type="ECO:0000256" key="2">
    <source>
        <dbReference type="ARBA" id="ARBA00022741"/>
    </source>
</evidence>
<dbReference type="HAMAP" id="MF_02040">
    <property type="entry name" value="Mrp_NBP35"/>
    <property type="match status" value="1"/>
</dbReference>
<feature type="region of interest" description="Disordered" evidence="7">
    <location>
        <begin position="1"/>
        <end position="25"/>
    </location>
</feature>
<evidence type="ECO:0000313" key="8">
    <source>
        <dbReference type="EMBL" id="AYO31199.1"/>
    </source>
</evidence>
<dbReference type="GO" id="GO:0016887">
    <property type="term" value="F:ATP hydrolysis activity"/>
    <property type="evidence" value="ECO:0007669"/>
    <property type="project" value="UniProtKB-UniRule"/>
</dbReference>
<dbReference type="Proteomes" id="UP000280960">
    <property type="component" value="Chromosome"/>
</dbReference>
<comment type="function">
    <text evidence="6">Binds and transfers iron-sulfur (Fe-S) clusters to target apoproteins. Can hydrolyze ATP.</text>
</comment>
<dbReference type="FunFam" id="3.40.50.300:FF:001119">
    <property type="entry name" value="Iron-sulfur cluster carrier protein"/>
    <property type="match status" value="1"/>
</dbReference>
<evidence type="ECO:0000313" key="9">
    <source>
        <dbReference type="Proteomes" id="UP000280960"/>
    </source>
</evidence>
<protein>
    <recommendedName>
        <fullName evidence="6">Iron-sulfur cluster carrier protein</fullName>
    </recommendedName>
</protein>
<keyword evidence="3 6" id="KW-0067">ATP-binding</keyword>
<keyword evidence="6" id="KW-0378">Hydrolase</keyword>
<name>A0A3G2R723_9FIRM</name>
<evidence type="ECO:0000256" key="4">
    <source>
        <dbReference type="ARBA" id="ARBA00023004"/>
    </source>
</evidence>